<dbReference type="SUPFAM" id="SSF81301">
    <property type="entry name" value="Nucleotidyltransferase"/>
    <property type="match status" value="1"/>
</dbReference>
<feature type="domain" description="Polymerase beta nucleotidyltransferase" evidence="1">
    <location>
        <begin position="11"/>
        <end position="96"/>
    </location>
</feature>
<evidence type="ECO:0000313" key="2">
    <source>
        <dbReference type="EMBL" id="OAQ15548.1"/>
    </source>
</evidence>
<dbReference type="InterPro" id="IPR043519">
    <property type="entry name" value="NT_sf"/>
</dbReference>
<dbReference type="PATRIC" id="fig|1261658.3.peg.649"/>
<organism evidence="2 3">
    <name type="scientific">Bibersteinia trehalosi Y31</name>
    <dbReference type="NCBI Taxonomy" id="1261658"/>
    <lineage>
        <taxon>Bacteria</taxon>
        <taxon>Pseudomonadati</taxon>
        <taxon>Pseudomonadota</taxon>
        <taxon>Gammaproteobacteria</taxon>
        <taxon>Pasteurellales</taxon>
        <taxon>Pasteurellaceae</taxon>
        <taxon>Bibersteinia</taxon>
    </lineage>
</organism>
<protein>
    <recommendedName>
        <fullName evidence="1">Polymerase beta nucleotidyltransferase domain-containing protein</fullName>
    </recommendedName>
</protein>
<dbReference type="RefSeq" id="WP_064318188.1">
    <property type="nucleotide sequence ID" value="NZ_JACI01000001.1"/>
</dbReference>
<dbReference type="Pfam" id="PF18765">
    <property type="entry name" value="Polbeta"/>
    <property type="match status" value="1"/>
</dbReference>
<reference evidence="2 3" key="1">
    <citation type="submission" date="2014-01" db="EMBL/GenBank/DDBJ databases">
        <authorList>
            <person name="Zuccon D."/>
        </authorList>
    </citation>
    <scope>NUCLEOTIDE SEQUENCE [LARGE SCALE GENOMIC DNA]</scope>
    <source>
        <strain evidence="2 3">Y31</strain>
    </source>
</reference>
<gene>
    <name evidence="2" type="ORF">F480_03200</name>
</gene>
<dbReference type="CDD" id="cd05403">
    <property type="entry name" value="NT_KNTase_like"/>
    <property type="match status" value="1"/>
</dbReference>
<accession>A0A179D160</accession>
<proteinExistence type="predicted"/>
<dbReference type="AlphaFoldDB" id="A0A179D160"/>
<dbReference type="InterPro" id="IPR041633">
    <property type="entry name" value="Polbeta"/>
</dbReference>
<comment type="caution">
    <text evidence="2">The sequence shown here is derived from an EMBL/GenBank/DDBJ whole genome shotgun (WGS) entry which is preliminary data.</text>
</comment>
<evidence type="ECO:0000259" key="1">
    <source>
        <dbReference type="Pfam" id="PF18765"/>
    </source>
</evidence>
<dbReference type="Gene3D" id="3.30.460.10">
    <property type="entry name" value="Beta Polymerase, domain 2"/>
    <property type="match status" value="1"/>
</dbReference>
<sequence>MIDLTELQIQQVRDILTKKLPNTTVWVFGSRVKGTAKTYSDLDLALMTEQPLSIRQQTELELAFTDSDLPFTVDLVDWASCSEAFKQIILQRYEVLIP</sequence>
<dbReference type="Proteomes" id="UP000078358">
    <property type="component" value="Unassembled WGS sequence"/>
</dbReference>
<dbReference type="EMBL" id="JACI01000001">
    <property type="protein sequence ID" value="OAQ15548.1"/>
    <property type="molecule type" value="Genomic_DNA"/>
</dbReference>
<name>A0A179D160_BIBTR</name>
<evidence type="ECO:0000313" key="3">
    <source>
        <dbReference type="Proteomes" id="UP000078358"/>
    </source>
</evidence>